<evidence type="ECO:0000313" key="2">
    <source>
        <dbReference type="EMBL" id="MPC22100.1"/>
    </source>
</evidence>
<accession>A0A5B7DKT0</accession>
<dbReference type="Proteomes" id="UP000324222">
    <property type="component" value="Unassembled WGS sequence"/>
</dbReference>
<feature type="region of interest" description="Disordered" evidence="1">
    <location>
        <begin position="1"/>
        <end position="85"/>
    </location>
</feature>
<protein>
    <submittedName>
        <fullName evidence="2">Uncharacterized protein</fullName>
    </submittedName>
</protein>
<keyword evidence="3" id="KW-1185">Reference proteome</keyword>
<reference evidence="2 3" key="1">
    <citation type="submission" date="2019-05" db="EMBL/GenBank/DDBJ databases">
        <title>Another draft genome of Portunus trituberculatus and its Hox gene families provides insights of decapod evolution.</title>
        <authorList>
            <person name="Jeong J.-H."/>
            <person name="Song I."/>
            <person name="Kim S."/>
            <person name="Choi T."/>
            <person name="Kim D."/>
            <person name="Ryu S."/>
            <person name="Kim W."/>
        </authorList>
    </citation>
    <scope>NUCLEOTIDE SEQUENCE [LARGE SCALE GENOMIC DNA]</scope>
    <source>
        <tissue evidence="2">Muscle</tissue>
    </source>
</reference>
<organism evidence="2 3">
    <name type="scientific">Portunus trituberculatus</name>
    <name type="common">Swimming crab</name>
    <name type="synonym">Neptunus trituberculatus</name>
    <dbReference type="NCBI Taxonomy" id="210409"/>
    <lineage>
        <taxon>Eukaryota</taxon>
        <taxon>Metazoa</taxon>
        <taxon>Ecdysozoa</taxon>
        <taxon>Arthropoda</taxon>
        <taxon>Crustacea</taxon>
        <taxon>Multicrustacea</taxon>
        <taxon>Malacostraca</taxon>
        <taxon>Eumalacostraca</taxon>
        <taxon>Eucarida</taxon>
        <taxon>Decapoda</taxon>
        <taxon>Pleocyemata</taxon>
        <taxon>Brachyura</taxon>
        <taxon>Eubrachyura</taxon>
        <taxon>Portunoidea</taxon>
        <taxon>Portunidae</taxon>
        <taxon>Portuninae</taxon>
        <taxon>Portunus</taxon>
    </lineage>
</organism>
<proteinExistence type="predicted"/>
<evidence type="ECO:0000313" key="3">
    <source>
        <dbReference type="Proteomes" id="UP000324222"/>
    </source>
</evidence>
<name>A0A5B7DKT0_PORTR</name>
<gene>
    <name evidence="2" type="ORF">E2C01_015106</name>
</gene>
<dbReference type="AlphaFoldDB" id="A0A5B7DKT0"/>
<feature type="compositionally biased region" description="Polar residues" evidence="1">
    <location>
        <begin position="55"/>
        <end position="77"/>
    </location>
</feature>
<dbReference type="EMBL" id="VSRR010001051">
    <property type="protein sequence ID" value="MPC22100.1"/>
    <property type="molecule type" value="Genomic_DNA"/>
</dbReference>
<comment type="caution">
    <text evidence="2">The sequence shown here is derived from an EMBL/GenBank/DDBJ whole genome shotgun (WGS) entry which is preliminary data.</text>
</comment>
<sequence length="85" mass="9492">MQQYYSGVNFGKGRRKASYSGWERRPPAAGKPCAMKLRPRDSSAIDLPHYPSPLSRCSTHTRATPPSGTCPNTPHSQTTERRMET</sequence>
<evidence type="ECO:0000256" key="1">
    <source>
        <dbReference type="SAM" id="MobiDB-lite"/>
    </source>
</evidence>